<reference evidence="2" key="1">
    <citation type="submission" date="2016-10" db="EMBL/GenBank/DDBJ databases">
        <authorList>
            <person name="Kim B.-C."/>
            <person name="Jeong H."/>
        </authorList>
    </citation>
    <scope>NUCLEOTIDE SEQUENCE [LARGE SCALE GENOMIC DNA]</scope>
    <source>
        <strain evidence="2">KB11</strain>
    </source>
</reference>
<evidence type="ECO:0000313" key="1">
    <source>
        <dbReference type="EMBL" id="ATZ60232.1"/>
    </source>
</evidence>
<evidence type="ECO:0000313" key="2">
    <source>
        <dbReference type="Proteomes" id="UP000232133"/>
    </source>
</evidence>
<dbReference type="Proteomes" id="UP000232133">
    <property type="component" value="Chromosome"/>
</dbReference>
<sequence length="171" mass="19820">MKIVTTPMCEELVKLVGIKNYKVNKHPNKDDGDLAILLSESKVEIDSIPLKVNSAVQIFESIKKIDFNNNLTDEEIISFFDNYPLAKKYLNNNVKNSIHIKVYSNFLKDTAESMGFTIDDENYDYVVYPDYLADEVQNETQTLIEISSHNFVSKNPFVRLEKRYEILEKLI</sequence>
<dbReference type="GeneID" id="71695844"/>
<name>A0A2H4U7Y5_METSM</name>
<proteinExistence type="predicted"/>
<organism evidence="1 2">
    <name type="scientific">Methanobrevibacter smithii</name>
    <dbReference type="NCBI Taxonomy" id="2173"/>
    <lineage>
        <taxon>Archaea</taxon>
        <taxon>Methanobacteriati</taxon>
        <taxon>Methanobacteriota</taxon>
        <taxon>Methanomada group</taxon>
        <taxon>Methanobacteria</taxon>
        <taxon>Methanobacteriales</taxon>
        <taxon>Methanobacteriaceae</taxon>
        <taxon>Methanobrevibacter</taxon>
    </lineage>
</organism>
<dbReference type="AlphaFoldDB" id="A0A2H4U7Y5"/>
<protein>
    <submittedName>
        <fullName evidence="1">Uncharacterized protein</fullName>
    </submittedName>
</protein>
<dbReference type="RefSeq" id="WP_022531778.1">
    <property type="nucleotide sequence ID" value="NZ_AP025586.1"/>
</dbReference>
<gene>
    <name evidence="1" type="ORF">BK798_07260</name>
</gene>
<accession>A0A2H4U7Y5</accession>
<dbReference type="EMBL" id="CP017803">
    <property type="protein sequence ID" value="ATZ60232.1"/>
    <property type="molecule type" value="Genomic_DNA"/>
</dbReference>